<dbReference type="Proteomes" id="UP001157355">
    <property type="component" value="Unassembled WGS sequence"/>
</dbReference>
<dbReference type="RefSeq" id="WP_284326195.1">
    <property type="nucleotide sequence ID" value="NZ_BSPP01000010.1"/>
</dbReference>
<gene>
    <name evidence="1" type="ORF">GCM10010873_30100</name>
</gene>
<dbReference type="PANTHER" id="PTHR37463:SF1">
    <property type="entry name" value="DUF2256 DOMAIN-CONTAINING PROTEIN"/>
    <property type="match status" value="1"/>
</dbReference>
<proteinExistence type="predicted"/>
<evidence type="ECO:0000313" key="2">
    <source>
        <dbReference type="Proteomes" id="UP001157355"/>
    </source>
</evidence>
<sequence>MTKMRRKADLPVKICASCGRPMVWRKAWEKVWDEVKYCSDRCRKTKVKAAGKIKAAADHAQP</sequence>
<dbReference type="InterPro" id="IPR017136">
    <property type="entry name" value="UCP037205"/>
</dbReference>
<dbReference type="PANTHER" id="PTHR37463">
    <property type="entry name" value="GSL3115 PROTEIN"/>
    <property type="match status" value="1"/>
</dbReference>
<dbReference type="EMBL" id="BSPP01000010">
    <property type="protein sequence ID" value="GLS88036.1"/>
    <property type="molecule type" value="Genomic_DNA"/>
</dbReference>
<protein>
    <recommendedName>
        <fullName evidence="3">DUF2256 domain-containing protein</fullName>
    </recommendedName>
</protein>
<dbReference type="Pfam" id="PF10013">
    <property type="entry name" value="DUF2256"/>
    <property type="match status" value="1"/>
</dbReference>
<accession>A0AA37U3Y8</accession>
<evidence type="ECO:0000313" key="1">
    <source>
        <dbReference type="EMBL" id="GLS88036.1"/>
    </source>
</evidence>
<organism evidence="1 2">
    <name type="scientific">Cypionkella aquatica</name>
    <dbReference type="NCBI Taxonomy" id="1756042"/>
    <lineage>
        <taxon>Bacteria</taxon>
        <taxon>Pseudomonadati</taxon>
        <taxon>Pseudomonadota</taxon>
        <taxon>Alphaproteobacteria</taxon>
        <taxon>Rhodobacterales</taxon>
        <taxon>Paracoccaceae</taxon>
        <taxon>Cypionkella</taxon>
    </lineage>
</organism>
<reference evidence="1 2" key="1">
    <citation type="journal article" date="2014" name="Int. J. Syst. Evol. Microbiol.">
        <title>Complete genome sequence of Corynebacterium casei LMG S-19264T (=DSM 44701T), isolated from a smear-ripened cheese.</title>
        <authorList>
            <consortium name="US DOE Joint Genome Institute (JGI-PGF)"/>
            <person name="Walter F."/>
            <person name="Albersmeier A."/>
            <person name="Kalinowski J."/>
            <person name="Ruckert C."/>
        </authorList>
    </citation>
    <scope>NUCLEOTIDE SEQUENCE [LARGE SCALE GENOMIC DNA]</scope>
    <source>
        <strain evidence="1 2">NBRC 111766</strain>
    </source>
</reference>
<evidence type="ECO:0008006" key="3">
    <source>
        <dbReference type="Google" id="ProtNLM"/>
    </source>
</evidence>
<name>A0AA37U3Y8_9RHOB</name>
<dbReference type="AlphaFoldDB" id="A0AA37U3Y8"/>
<keyword evidence="2" id="KW-1185">Reference proteome</keyword>
<comment type="caution">
    <text evidence="1">The sequence shown here is derived from an EMBL/GenBank/DDBJ whole genome shotgun (WGS) entry which is preliminary data.</text>
</comment>